<proteinExistence type="predicted"/>
<dbReference type="InterPro" id="IPR051568">
    <property type="entry name" value="LZTR1/Attractin"/>
</dbReference>
<dbReference type="CDD" id="cd18506">
    <property type="entry name" value="BACK2_LZTR1"/>
    <property type="match status" value="1"/>
</dbReference>
<dbReference type="EMBL" id="KE163720">
    <property type="protein sequence ID" value="EPQ13500.1"/>
    <property type="molecule type" value="Genomic_DNA"/>
</dbReference>
<dbReference type="Gene3D" id="3.30.710.10">
    <property type="entry name" value="Potassium Channel Kv1.1, Chain A"/>
    <property type="match status" value="1"/>
</dbReference>
<protein>
    <submittedName>
        <fullName evidence="3">Leucine-zipper-like transcriptional regulator 1</fullName>
    </submittedName>
</protein>
<dbReference type="PANTHER" id="PTHR46376">
    <property type="entry name" value="LEUCINE-ZIPPER-LIKE TRANSCRIPTIONAL REGULATOR 1"/>
    <property type="match status" value="1"/>
</dbReference>
<evidence type="ECO:0000313" key="4">
    <source>
        <dbReference type="Proteomes" id="UP000052978"/>
    </source>
</evidence>
<dbReference type="Proteomes" id="UP000052978">
    <property type="component" value="Unassembled WGS sequence"/>
</dbReference>
<name>S7NB16_MYOBR</name>
<gene>
    <name evidence="3" type="ORF">D623_10021814</name>
</gene>
<sequence length="156" mass="17171">MPDSPGGAGSRALSRCSLRFSLPLAGQGSRCTVPWEEGGEREDGSFGDSSLTSSPSYLFAAPYYYGFYNNRLQAYCKQNLEMNVTVQNVLQILEAADKTQALDMKRHCLHIIVHQFTKVSKLPTLRSLSQQLLLDIIDSLASHISDKQCAELGADI</sequence>
<organism evidence="3 4">
    <name type="scientific">Myotis brandtii</name>
    <name type="common">Brandt's bat</name>
    <dbReference type="NCBI Taxonomy" id="109478"/>
    <lineage>
        <taxon>Eukaryota</taxon>
        <taxon>Metazoa</taxon>
        <taxon>Chordata</taxon>
        <taxon>Craniata</taxon>
        <taxon>Vertebrata</taxon>
        <taxon>Euteleostomi</taxon>
        <taxon>Mammalia</taxon>
        <taxon>Eutheria</taxon>
        <taxon>Laurasiatheria</taxon>
        <taxon>Chiroptera</taxon>
        <taxon>Yangochiroptera</taxon>
        <taxon>Vespertilionidae</taxon>
        <taxon>Myotis</taxon>
    </lineage>
</organism>
<dbReference type="AlphaFoldDB" id="S7NB16"/>
<evidence type="ECO:0000256" key="1">
    <source>
        <dbReference type="ARBA" id="ARBA00022441"/>
    </source>
</evidence>
<keyword evidence="4" id="KW-1185">Reference proteome</keyword>
<dbReference type="PANTHER" id="PTHR46376:SF1">
    <property type="entry name" value="LEUCINE-ZIPPER-LIKE TRANSCRIPTIONAL REGULATOR 1"/>
    <property type="match status" value="1"/>
</dbReference>
<dbReference type="InterPro" id="IPR011333">
    <property type="entry name" value="SKP1/BTB/POZ_sf"/>
</dbReference>
<evidence type="ECO:0000256" key="2">
    <source>
        <dbReference type="ARBA" id="ARBA00022737"/>
    </source>
</evidence>
<evidence type="ECO:0000313" key="3">
    <source>
        <dbReference type="EMBL" id="EPQ13500.1"/>
    </source>
</evidence>
<dbReference type="GO" id="GO:0005794">
    <property type="term" value="C:Golgi apparatus"/>
    <property type="evidence" value="ECO:0007669"/>
    <property type="project" value="TreeGrafter"/>
</dbReference>
<keyword evidence="2" id="KW-0677">Repeat</keyword>
<keyword evidence="1" id="KW-0880">Kelch repeat</keyword>
<accession>S7NB16</accession>
<reference evidence="3 4" key="1">
    <citation type="journal article" date="2013" name="Nat. Commun.">
        <title>Genome analysis reveals insights into physiology and longevity of the Brandt's bat Myotis brandtii.</title>
        <authorList>
            <person name="Seim I."/>
            <person name="Fang X."/>
            <person name="Xiong Z."/>
            <person name="Lobanov A.V."/>
            <person name="Huang Z."/>
            <person name="Ma S."/>
            <person name="Feng Y."/>
            <person name="Turanov A.A."/>
            <person name="Zhu Y."/>
            <person name="Lenz T.L."/>
            <person name="Gerashchenko M.V."/>
            <person name="Fan D."/>
            <person name="Hee Yim S."/>
            <person name="Yao X."/>
            <person name="Jordan D."/>
            <person name="Xiong Y."/>
            <person name="Ma Y."/>
            <person name="Lyapunov A.N."/>
            <person name="Chen G."/>
            <person name="Kulakova O.I."/>
            <person name="Sun Y."/>
            <person name="Lee S.G."/>
            <person name="Bronson R.T."/>
            <person name="Moskalev A.A."/>
            <person name="Sunyaev S.R."/>
            <person name="Zhang G."/>
            <person name="Krogh A."/>
            <person name="Wang J."/>
            <person name="Gladyshev V.N."/>
        </authorList>
    </citation>
    <scope>NUCLEOTIDE SEQUENCE [LARGE SCALE GENOMIC DNA]</scope>
</reference>